<protein>
    <submittedName>
        <fullName evidence="1">Glycosyltransferase</fullName>
    </submittedName>
</protein>
<comment type="caution">
    <text evidence="1">The sequence shown here is derived from an EMBL/GenBank/DDBJ whole genome shotgun (WGS) entry which is preliminary data.</text>
</comment>
<evidence type="ECO:0000313" key="1">
    <source>
        <dbReference type="EMBL" id="MVQ45906.1"/>
    </source>
</evidence>
<dbReference type="Proteomes" id="UP000479531">
    <property type="component" value="Unassembled WGS sequence"/>
</dbReference>
<keyword evidence="1" id="KW-0808">Transferase</keyword>
<dbReference type="SUPFAM" id="SSF53756">
    <property type="entry name" value="UDP-Glycosyltransferase/glycogen phosphorylase"/>
    <property type="match status" value="1"/>
</dbReference>
<dbReference type="EMBL" id="WGGT01000010">
    <property type="protein sequence ID" value="MVQ45906.1"/>
    <property type="molecule type" value="Genomic_DNA"/>
</dbReference>
<evidence type="ECO:0000313" key="2">
    <source>
        <dbReference type="Proteomes" id="UP000479531"/>
    </source>
</evidence>
<name>A0A6L6XHF4_9FIRM</name>
<gene>
    <name evidence="1" type="ORF">GCK47_09345</name>
</gene>
<dbReference type="GO" id="GO:0016740">
    <property type="term" value="F:transferase activity"/>
    <property type="evidence" value="ECO:0007669"/>
    <property type="project" value="UniProtKB-KW"/>
</dbReference>
<accession>A0A6L6XHF4</accession>
<sequence length="533" mass="61631">MLNLLSQNLSLLYKEFQMLNYTPVEWLQTVIKNCMKNLHLTEIPNHVPLSDTNAQLHSIYENFTTAEQQYIHHLIQNQFKHNDALLILSYIINYLKVEGFEQDVADHVYNGDFDCFNQIMLETQLIFLNKVPPYNIMRKIHRKNISCLLANTGISFPYIPLKDRNNNKIVIITEQLLQNTNHAPTLMTLETAYALHKYFNYDIEIFTCASNRLLPTYLWSLTTGFYSYDHHHLQISYKDAVLNAIQYPLDASTLNDYREMITYIHDLNPLFVLNIGANSPIADLPHLFTTVVNFNTVTTAPISEADIFIRCTKLDNALENLYKQELSSHQQQIFIKQNFPAITNISNKSFTRKELNLPEDKFLICLVGNRLDTEVSPSFRQLICSILRLNSTIDFVVIGTVHELKEHFENTNYRDRIHYLGYCPDLLGIYRTLNLYLNPERIGGGWSSAIALRAGLPVVTLPNCDVAYNVSETFTVTNEEQMIETILQYASDKVFYNTKHQQALDFASQNEENKIIDFLSEMLTKVKEALPND</sequence>
<proteinExistence type="predicted"/>
<dbReference type="AlphaFoldDB" id="A0A6L6XHF4"/>
<reference evidence="1 2" key="1">
    <citation type="submission" date="2019-10" db="EMBL/GenBank/DDBJ databases">
        <title>Roseburia spp. ameliorate alcoholic fatty liver via restoration of gut barrier function.</title>
        <authorList>
            <person name="Seo B."/>
            <person name="Ko G."/>
        </authorList>
    </citation>
    <scope>NUCLEOTIDE SEQUENCE [LARGE SCALE GENOMIC DNA]</scope>
    <source>
        <strain evidence="1 2">SNUG30017</strain>
    </source>
</reference>
<dbReference type="Gene3D" id="3.40.50.2000">
    <property type="entry name" value="Glycogen Phosphorylase B"/>
    <property type="match status" value="1"/>
</dbReference>
<organism evidence="1 2">
    <name type="scientific">Roseburia intestinalis</name>
    <dbReference type="NCBI Taxonomy" id="166486"/>
    <lineage>
        <taxon>Bacteria</taxon>
        <taxon>Bacillati</taxon>
        <taxon>Bacillota</taxon>
        <taxon>Clostridia</taxon>
        <taxon>Lachnospirales</taxon>
        <taxon>Lachnospiraceae</taxon>
        <taxon>Roseburia</taxon>
    </lineage>
</organism>